<evidence type="ECO:0000313" key="7">
    <source>
        <dbReference type="EMBL" id="HDK37841.1"/>
    </source>
</evidence>
<dbReference type="Proteomes" id="UP000885822">
    <property type="component" value="Unassembled WGS sequence"/>
</dbReference>
<evidence type="ECO:0008006" key="8">
    <source>
        <dbReference type="Google" id="ProtNLM"/>
    </source>
</evidence>
<keyword evidence="4" id="KW-0564">Palmitate</keyword>
<evidence type="ECO:0000256" key="4">
    <source>
        <dbReference type="ARBA" id="ARBA00023139"/>
    </source>
</evidence>
<protein>
    <recommendedName>
        <fullName evidence="8">Lipopeptide</fullName>
    </recommendedName>
</protein>
<dbReference type="EMBL" id="DRCV01000106">
    <property type="protein sequence ID" value="HDK37841.1"/>
    <property type="molecule type" value="Genomic_DNA"/>
</dbReference>
<reference evidence="7" key="1">
    <citation type="journal article" date="2020" name="mSystems">
        <title>Genome- and Community-Level Interaction Insights into Carbon Utilization and Element Cycling Functions of Hydrothermarchaeota in Hydrothermal Sediment.</title>
        <authorList>
            <person name="Zhou Z."/>
            <person name="Liu Y."/>
            <person name="Xu W."/>
            <person name="Pan J."/>
            <person name="Luo Z.H."/>
            <person name="Li M."/>
        </authorList>
    </citation>
    <scope>NUCLEOTIDE SEQUENCE [LARGE SCALE GENOMIC DNA]</scope>
    <source>
        <strain evidence="7">HyVt-26</strain>
    </source>
</reference>
<dbReference type="Pfam" id="PF13627">
    <property type="entry name" value="LptM_cons"/>
    <property type="match status" value="1"/>
</dbReference>
<dbReference type="InterPro" id="IPR032831">
    <property type="entry name" value="LptM_cons"/>
</dbReference>
<accession>A0A831NXZ5</accession>
<organism evidence="7">
    <name type="scientific">Thiolapillus brandeum</name>
    <dbReference type="NCBI Taxonomy" id="1076588"/>
    <lineage>
        <taxon>Bacteria</taxon>
        <taxon>Pseudomonadati</taxon>
        <taxon>Pseudomonadota</taxon>
        <taxon>Gammaproteobacteria</taxon>
        <taxon>Chromatiales</taxon>
        <taxon>Sedimenticolaceae</taxon>
        <taxon>Thiolapillus</taxon>
    </lineage>
</organism>
<keyword evidence="5" id="KW-0998">Cell outer membrane</keyword>
<dbReference type="NCBIfam" id="NF047847">
    <property type="entry name" value="SS_mature_LptM"/>
    <property type="match status" value="1"/>
</dbReference>
<evidence type="ECO:0000256" key="5">
    <source>
        <dbReference type="ARBA" id="ARBA00023237"/>
    </source>
</evidence>
<gene>
    <name evidence="7" type="ORF">ENG92_02350</name>
</gene>
<evidence type="ECO:0000256" key="1">
    <source>
        <dbReference type="ARBA" id="ARBA00004459"/>
    </source>
</evidence>
<keyword evidence="2" id="KW-0732">Signal</keyword>
<proteinExistence type="predicted"/>
<comment type="subcellular location">
    <subcellularLocation>
        <location evidence="1">Cell outer membrane</location>
        <topology evidence="1">Lipid-anchor</topology>
    </subcellularLocation>
</comment>
<name>A0A831NXZ5_9GAMM</name>
<keyword evidence="3" id="KW-0472">Membrane</keyword>
<evidence type="ECO:0000256" key="3">
    <source>
        <dbReference type="ARBA" id="ARBA00023136"/>
    </source>
</evidence>
<dbReference type="AlphaFoldDB" id="A0A831NXZ5"/>
<evidence type="ECO:0000256" key="6">
    <source>
        <dbReference type="ARBA" id="ARBA00023288"/>
    </source>
</evidence>
<evidence type="ECO:0000256" key="2">
    <source>
        <dbReference type="ARBA" id="ARBA00022729"/>
    </source>
</evidence>
<dbReference type="GO" id="GO:0009279">
    <property type="term" value="C:cell outer membrane"/>
    <property type="evidence" value="ECO:0007669"/>
    <property type="project" value="UniProtKB-SubCell"/>
</dbReference>
<comment type="caution">
    <text evidence="7">The sequence shown here is derived from an EMBL/GenBank/DDBJ whole genome shotgun (WGS) entry which is preliminary data.</text>
</comment>
<keyword evidence="6" id="KW-0449">Lipoprotein</keyword>
<sequence length="36" mass="3977">MKTPLLLLIILLLLLTLNGCGNKGPLYLPEPEQKTD</sequence>